<comment type="catalytic activity">
    <reaction evidence="16">
        <text>L-seryl-[protein] + ATP = O-phospho-L-seryl-[protein] + ADP + H(+)</text>
        <dbReference type="Rhea" id="RHEA:17989"/>
        <dbReference type="Rhea" id="RHEA-COMP:9863"/>
        <dbReference type="Rhea" id="RHEA-COMP:11604"/>
        <dbReference type="ChEBI" id="CHEBI:15378"/>
        <dbReference type="ChEBI" id="CHEBI:29999"/>
        <dbReference type="ChEBI" id="CHEBI:30616"/>
        <dbReference type="ChEBI" id="CHEBI:83421"/>
        <dbReference type="ChEBI" id="CHEBI:456216"/>
        <dbReference type="EC" id="2.7.11.1"/>
    </reaction>
</comment>
<comment type="subcellular location">
    <subcellularLocation>
        <location evidence="1">Cell membrane</location>
        <topology evidence="1">Peripheral membrane protein</topology>
    </subcellularLocation>
    <subcellularLocation>
        <location evidence="2">Cytoplasm</location>
    </subcellularLocation>
</comment>
<gene>
    <name evidence="17" type="ORF">XENOCAPTIV_012208</name>
</gene>
<evidence type="ECO:0000256" key="3">
    <source>
        <dbReference type="ARBA" id="ARBA00008874"/>
    </source>
</evidence>
<keyword evidence="6" id="KW-0963">Cytoplasm</keyword>
<dbReference type="EMBL" id="JAHRIN010019389">
    <property type="protein sequence ID" value="MEQ2198388.1"/>
    <property type="molecule type" value="Genomic_DNA"/>
</dbReference>
<evidence type="ECO:0000256" key="5">
    <source>
        <dbReference type="ARBA" id="ARBA00022475"/>
    </source>
</evidence>
<reference evidence="17 18" key="1">
    <citation type="submission" date="2021-06" db="EMBL/GenBank/DDBJ databases">
        <authorList>
            <person name="Palmer J.M."/>
        </authorList>
    </citation>
    <scope>NUCLEOTIDE SEQUENCE [LARGE SCALE GENOMIC DNA]</scope>
    <source>
        <strain evidence="17 18">XC_2019</strain>
        <tissue evidence="17">Muscle</tissue>
    </source>
</reference>
<dbReference type="EC" id="2.7.11.1" evidence="4"/>
<dbReference type="InterPro" id="IPR051234">
    <property type="entry name" value="TAO_STE20_kinase"/>
</dbReference>
<dbReference type="PANTHER" id="PTHR47167:SF10">
    <property type="entry name" value="SERINE_THREONINE-PROTEIN KINASE TAO3"/>
    <property type="match status" value="1"/>
</dbReference>
<evidence type="ECO:0000256" key="12">
    <source>
        <dbReference type="ARBA" id="ARBA00022840"/>
    </source>
</evidence>
<keyword evidence="8" id="KW-0808">Transferase</keyword>
<evidence type="ECO:0000256" key="1">
    <source>
        <dbReference type="ARBA" id="ARBA00004202"/>
    </source>
</evidence>
<comment type="similarity">
    <text evidence="3">Belongs to the protein kinase superfamily. STE Ser/Thr protein kinase family. STE20 subfamily.</text>
</comment>
<dbReference type="PANTHER" id="PTHR47167">
    <property type="entry name" value="SERINE/THREONINE-PROTEIN KINASE TAO1-LIKE PROTEIN"/>
    <property type="match status" value="1"/>
</dbReference>
<evidence type="ECO:0000256" key="14">
    <source>
        <dbReference type="ARBA" id="ARBA00023136"/>
    </source>
</evidence>
<evidence type="ECO:0000256" key="2">
    <source>
        <dbReference type="ARBA" id="ARBA00004496"/>
    </source>
</evidence>
<comment type="caution">
    <text evidence="17">The sequence shown here is derived from an EMBL/GenBank/DDBJ whole genome shotgun (WGS) entry which is preliminary data.</text>
</comment>
<evidence type="ECO:0000256" key="13">
    <source>
        <dbReference type="ARBA" id="ARBA00023054"/>
    </source>
</evidence>
<evidence type="ECO:0000256" key="16">
    <source>
        <dbReference type="ARBA" id="ARBA00048679"/>
    </source>
</evidence>
<keyword evidence="9" id="KW-0547">Nucleotide-binding</keyword>
<comment type="catalytic activity">
    <reaction evidence="15">
        <text>L-threonyl-[protein] + ATP = O-phospho-L-threonyl-[protein] + ADP + H(+)</text>
        <dbReference type="Rhea" id="RHEA:46608"/>
        <dbReference type="Rhea" id="RHEA-COMP:11060"/>
        <dbReference type="Rhea" id="RHEA-COMP:11605"/>
        <dbReference type="ChEBI" id="CHEBI:15378"/>
        <dbReference type="ChEBI" id="CHEBI:30013"/>
        <dbReference type="ChEBI" id="CHEBI:30616"/>
        <dbReference type="ChEBI" id="CHEBI:61977"/>
        <dbReference type="ChEBI" id="CHEBI:456216"/>
        <dbReference type="EC" id="2.7.11.1"/>
    </reaction>
</comment>
<keyword evidence="18" id="KW-1185">Reference proteome</keyword>
<evidence type="ECO:0000313" key="17">
    <source>
        <dbReference type="EMBL" id="MEQ2198388.1"/>
    </source>
</evidence>
<evidence type="ECO:0000256" key="7">
    <source>
        <dbReference type="ARBA" id="ARBA00022527"/>
    </source>
</evidence>
<dbReference type="Proteomes" id="UP001434883">
    <property type="component" value="Unassembled WGS sequence"/>
</dbReference>
<keyword evidence="5" id="KW-1003">Cell membrane</keyword>
<evidence type="ECO:0000313" key="18">
    <source>
        <dbReference type="Proteomes" id="UP001434883"/>
    </source>
</evidence>
<keyword evidence="14" id="KW-0472">Membrane</keyword>
<keyword evidence="12" id="KW-0067">ATP-binding</keyword>
<keyword evidence="13" id="KW-0175">Coiled coil</keyword>
<protein>
    <recommendedName>
        <fullName evidence="4">non-specific serine/threonine protein kinase</fullName>
        <ecNumber evidence="4">2.7.11.1</ecNumber>
    </recommendedName>
</protein>
<evidence type="ECO:0000256" key="11">
    <source>
        <dbReference type="ARBA" id="ARBA00022777"/>
    </source>
</evidence>
<evidence type="ECO:0000256" key="8">
    <source>
        <dbReference type="ARBA" id="ARBA00022679"/>
    </source>
</evidence>
<evidence type="ECO:0000256" key="9">
    <source>
        <dbReference type="ARBA" id="ARBA00022741"/>
    </source>
</evidence>
<sequence>MEHAMLIRHDESTQELEQRQLKTLQKLRMDLIRLQHQTELENQIEYNNRRERELHRKHVLELRQQPKNLKTKQYKALRHHQMEVTPKAEHKTVLKALKDEQTRKLAILAEQYEQSINEMMASQAIEEELGSLQKERTDRIKHLLDRQEREIDSFDMESMRQGFGNLGTLDFPKDDYR</sequence>
<organism evidence="17 18">
    <name type="scientific">Xenoophorus captivus</name>
    <dbReference type="NCBI Taxonomy" id="1517983"/>
    <lineage>
        <taxon>Eukaryota</taxon>
        <taxon>Metazoa</taxon>
        <taxon>Chordata</taxon>
        <taxon>Craniata</taxon>
        <taxon>Vertebrata</taxon>
        <taxon>Euteleostomi</taxon>
        <taxon>Actinopterygii</taxon>
        <taxon>Neopterygii</taxon>
        <taxon>Teleostei</taxon>
        <taxon>Neoteleostei</taxon>
        <taxon>Acanthomorphata</taxon>
        <taxon>Ovalentaria</taxon>
        <taxon>Atherinomorphae</taxon>
        <taxon>Cyprinodontiformes</taxon>
        <taxon>Goodeidae</taxon>
        <taxon>Xenoophorus</taxon>
    </lineage>
</organism>
<evidence type="ECO:0000256" key="10">
    <source>
        <dbReference type="ARBA" id="ARBA00022763"/>
    </source>
</evidence>
<proteinExistence type="inferred from homology"/>
<keyword evidence="10" id="KW-0227">DNA damage</keyword>
<evidence type="ECO:0000256" key="15">
    <source>
        <dbReference type="ARBA" id="ARBA00047899"/>
    </source>
</evidence>
<evidence type="ECO:0000256" key="6">
    <source>
        <dbReference type="ARBA" id="ARBA00022490"/>
    </source>
</evidence>
<keyword evidence="11" id="KW-0418">Kinase</keyword>
<keyword evidence="7" id="KW-0723">Serine/threonine-protein kinase</keyword>
<evidence type="ECO:0000256" key="4">
    <source>
        <dbReference type="ARBA" id="ARBA00012513"/>
    </source>
</evidence>
<accession>A0ABV0QSN7</accession>
<name>A0ABV0QSN7_9TELE</name>